<sequence length="41" mass="4861">MFKDIIETFDLPDFDHIARSCEFQDRVDGLQTSQIGFAYYQ</sequence>
<evidence type="ECO:0000313" key="2">
    <source>
        <dbReference type="Proteomes" id="UP000555393"/>
    </source>
</evidence>
<comment type="caution">
    <text evidence="1">The sequence shown here is derived from an EMBL/GenBank/DDBJ whole genome shotgun (WGS) entry which is preliminary data.</text>
</comment>
<evidence type="ECO:0000313" key="1">
    <source>
        <dbReference type="EMBL" id="MBB6262608.1"/>
    </source>
</evidence>
<name>A0A841M909_9HYPH</name>
<proteinExistence type="predicted"/>
<organism evidence="1 2">
    <name type="scientific">Paenochrobactrum gallinarii</name>
    <dbReference type="NCBI Taxonomy" id="643673"/>
    <lineage>
        <taxon>Bacteria</taxon>
        <taxon>Pseudomonadati</taxon>
        <taxon>Pseudomonadota</taxon>
        <taxon>Alphaproteobacteria</taxon>
        <taxon>Hyphomicrobiales</taxon>
        <taxon>Brucellaceae</taxon>
        <taxon>Paenochrobactrum</taxon>
    </lineage>
</organism>
<keyword evidence="2" id="KW-1185">Reference proteome</keyword>
<dbReference type="AlphaFoldDB" id="A0A841M909"/>
<gene>
    <name evidence="1" type="ORF">FHS77_003190</name>
</gene>
<protein>
    <submittedName>
        <fullName evidence="1">Uncharacterized protein</fullName>
    </submittedName>
</protein>
<reference evidence="1 2" key="1">
    <citation type="submission" date="2020-08" db="EMBL/GenBank/DDBJ databases">
        <title>Genomic Encyclopedia of Type Strains, Phase IV (KMG-IV): sequencing the most valuable type-strain genomes for metagenomic binning, comparative biology and taxonomic classification.</title>
        <authorList>
            <person name="Goeker M."/>
        </authorList>
    </citation>
    <scope>NUCLEOTIDE SEQUENCE [LARGE SCALE GENOMIC DNA]</scope>
    <source>
        <strain evidence="1 2">DSM 22336</strain>
    </source>
</reference>
<dbReference type="Proteomes" id="UP000555393">
    <property type="component" value="Unassembled WGS sequence"/>
</dbReference>
<dbReference type="EMBL" id="JACIIU010000049">
    <property type="protein sequence ID" value="MBB6262608.1"/>
    <property type="molecule type" value="Genomic_DNA"/>
</dbReference>
<accession>A0A841M909</accession>